<dbReference type="EMBL" id="SRPO01000267">
    <property type="protein sequence ID" value="KAG5935178.1"/>
    <property type="molecule type" value="Genomic_DNA"/>
</dbReference>
<proteinExistence type="inferred from homology"/>
<dbReference type="InterPro" id="IPR029058">
    <property type="entry name" value="AB_hydrolase_fold"/>
</dbReference>
<evidence type="ECO:0000259" key="3">
    <source>
        <dbReference type="Pfam" id="PF03959"/>
    </source>
</evidence>
<dbReference type="PANTHER" id="PTHR48070">
    <property type="entry name" value="ESTERASE OVCA2"/>
    <property type="match status" value="1"/>
</dbReference>
<accession>A0A9P7MAL7</accession>
<organism evidence="4 5">
    <name type="scientific">Claviceps pazoutovae</name>
    <dbReference type="NCBI Taxonomy" id="1649127"/>
    <lineage>
        <taxon>Eukaryota</taxon>
        <taxon>Fungi</taxon>
        <taxon>Dikarya</taxon>
        <taxon>Ascomycota</taxon>
        <taxon>Pezizomycotina</taxon>
        <taxon>Sordariomycetes</taxon>
        <taxon>Hypocreomycetidae</taxon>
        <taxon>Hypocreales</taxon>
        <taxon>Clavicipitaceae</taxon>
        <taxon>Claviceps</taxon>
    </lineage>
</organism>
<dbReference type="InterPro" id="IPR005645">
    <property type="entry name" value="FSH-like_dom"/>
</dbReference>
<dbReference type="Proteomes" id="UP000706124">
    <property type="component" value="Unassembled WGS sequence"/>
</dbReference>
<evidence type="ECO:0000313" key="4">
    <source>
        <dbReference type="EMBL" id="KAG5935178.1"/>
    </source>
</evidence>
<reference evidence="4 5" key="1">
    <citation type="journal article" date="2020" name="bioRxiv">
        <title>Whole genome comparisons of ergot fungi reveals the divergence and evolution of species within the genus Claviceps are the result of varying mechanisms driving genome evolution and host range expansion.</title>
        <authorList>
            <person name="Wyka S.A."/>
            <person name="Mondo S.J."/>
            <person name="Liu M."/>
            <person name="Dettman J."/>
            <person name="Nalam V."/>
            <person name="Broders K.D."/>
        </authorList>
    </citation>
    <scope>NUCLEOTIDE SEQUENCE [LARGE SCALE GENOMIC DNA]</scope>
    <source>
        <strain evidence="4 5">CCC 1485</strain>
    </source>
</reference>
<dbReference type="AlphaFoldDB" id="A0A9P7MAL7"/>
<name>A0A9P7MAL7_9HYPO</name>
<keyword evidence="2" id="KW-0378">Hydrolase</keyword>
<protein>
    <recommendedName>
        <fullName evidence="3">Serine hydrolase domain-containing protein</fullName>
    </recommendedName>
</protein>
<dbReference type="OrthoDB" id="2094269at2759"/>
<dbReference type="GO" id="GO:0005737">
    <property type="term" value="C:cytoplasm"/>
    <property type="evidence" value="ECO:0007669"/>
    <property type="project" value="TreeGrafter"/>
</dbReference>
<dbReference type="SUPFAM" id="SSF53474">
    <property type="entry name" value="alpha/beta-Hydrolases"/>
    <property type="match status" value="1"/>
</dbReference>
<evidence type="ECO:0000256" key="2">
    <source>
        <dbReference type="ARBA" id="ARBA00022801"/>
    </source>
</evidence>
<feature type="domain" description="Serine hydrolase" evidence="3">
    <location>
        <begin position="17"/>
        <end position="246"/>
    </location>
</feature>
<dbReference type="Pfam" id="PF03959">
    <property type="entry name" value="FSH1"/>
    <property type="match status" value="1"/>
</dbReference>
<evidence type="ECO:0000256" key="1">
    <source>
        <dbReference type="ARBA" id="ARBA00005863"/>
    </source>
</evidence>
<dbReference type="GO" id="GO:0005634">
    <property type="term" value="C:nucleus"/>
    <property type="evidence" value="ECO:0007669"/>
    <property type="project" value="TreeGrafter"/>
</dbReference>
<dbReference type="Gene3D" id="3.40.50.1820">
    <property type="entry name" value="alpha/beta hydrolase"/>
    <property type="match status" value="1"/>
</dbReference>
<dbReference type="PANTHER" id="PTHR48070:SF3">
    <property type="entry name" value="ESTERASE DBAE-RELATED"/>
    <property type="match status" value="1"/>
</dbReference>
<comment type="caution">
    <text evidence="4">The sequence shown here is derived from an EMBL/GenBank/DDBJ whole genome shotgun (WGS) entry which is preliminary data.</text>
</comment>
<sequence length="271" mass="29717">MVDSVHFSISLGELHLPRILCLHGGGVNAQVFRLQCRGLFRVLGDSFRFVFPDAPYLSSADPGILPTYAHLQPFRRWLRWKQDQPNPGPEAICHDIDDALREAMVQDDIAGATGDWVAVMGFSQGAKIAASLLLRQQLRTSKLGPSPAGPNFKFAVLMAGRAPLISMDPELTDSLALADADELTTGAFAQVTGTFLQGSEDHILALPTIHVHGRKDPGLADHQRLLTDFCKEGTTRVVEWDGDHRVVIRDAEVACVAREILKQSREAHVMP</sequence>
<keyword evidence="5" id="KW-1185">Reference proteome</keyword>
<dbReference type="GO" id="GO:0044550">
    <property type="term" value="P:secondary metabolite biosynthetic process"/>
    <property type="evidence" value="ECO:0007669"/>
    <property type="project" value="TreeGrafter"/>
</dbReference>
<dbReference type="InterPro" id="IPR050593">
    <property type="entry name" value="LovG"/>
</dbReference>
<gene>
    <name evidence="4" type="ORF">E4U60_003298</name>
</gene>
<dbReference type="GO" id="GO:0016787">
    <property type="term" value="F:hydrolase activity"/>
    <property type="evidence" value="ECO:0007669"/>
    <property type="project" value="UniProtKB-KW"/>
</dbReference>
<comment type="similarity">
    <text evidence="1">Belongs to the LovG family.</text>
</comment>
<evidence type="ECO:0000313" key="5">
    <source>
        <dbReference type="Proteomes" id="UP000706124"/>
    </source>
</evidence>